<dbReference type="EMBL" id="JARHTQ010000005">
    <property type="protein sequence ID" value="MDF2256123.1"/>
    <property type="molecule type" value="Genomic_DNA"/>
</dbReference>
<accession>A0ABT5YXC0</accession>
<feature type="region of interest" description="Disordered" evidence="1">
    <location>
        <begin position="19"/>
        <end position="47"/>
    </location>
</feature>
<protein>
    <submittedName>
        <fullName evidence="2">Uncharacterized protein</fullName>
    </submittedName>
</protein>
<comment type="caution">
    <text evidence="2">The sequence shown here is derived from an EMBL/GenBank/DDBJ whole genome shotgun (WGS) entry which is preliminary data.</text>
</comment>
<proteinExistence type="predicted"/>
<evidence type="ECO:0000313" key="2">
    <source>
        <dbReference type="EMBL" id="MDF2256123.1"/>
    </source>
</evidence>
<reference evidence="2 3" key="1">
    <citation type="submission" date="2023-03" db="EMBL/GenBank/DDBJ databases">
        <title>Draft genome sequence of type strain Streptomyces ferralitis JCM 14344.</title>
        <authorList>
            <person name="Klaysubun C."/>
            <person name="Duangmal K."/>
        </authorList>
    </citation>
    <scope>NUCLEOTIDE SEQUENCE [LARGE SCALE GENOMIC DNA]</scope>
    <source>
        <strain evidence="2 3">JCM 14344</strain>
    </source>
</reference>
<sequence>MAGGLLAVFALMSALPKRAPRHADEPVAVNESQDAPRETTDEPALVS</sequence>
<dbReference type="RefSeq" id="WP_275811729.1">
    <property type="nucleotide sequence ID" value="NZ_BAAANM010000015.1"/>
</dbReference>
<evidence type="ECO:0000256" key="1">
    <source>
        <dbReference type="SAM" id="MobiDB-lite"/>
    </source>
</evidence>
<gene>
    <name evidence="2" type="ORF">P2L57_10395</name>
</gene>
<organism evidence="2 3">
    <name type="scientific">Streptantibioticus ferralitis</name>
    <dbReference type="NCBI Taxonomy" id="236510"/>
    <lineage>
        <taxon>Bacteria</taxon>
        <taxon>Bacillati</taxon>
        <taxon>Actinomycetota</taxon>
        <taxon>Actinomycetes</taxon>
        <taxon>Kitasatosporales</taxon>
        <taxon>Streptomycetaceae</taxon>
        <taxon>Streptantibioticus</taxon>
    </lineage>
</organism>
<name>A0ABT5YXC0_9ACTN</name>
<keyword evidence="3" id="KW-1185">Reference proteome</keyword>
<evidence type="ECO:0000313" key="3">
    <source>
        <dbReference type="Proteomes" id="UP001220022"/>
    </source>
</evidence>
<dbReference type="Proteomes" id="UP001220022">
    <property type="component" value="Unassembled WGS sequence"/>
</dbReference>